<comment type="caution">
    <text evidence="1">The sequence shown here is derived from an EMBL/GenBank/DDBJ whole genome shotgun (WGS) entry which is preliminary data.</text>
</comment>
<evidence type="ECO:0000313" key="2">
    <source>
        <dbReference type="Proteomes" id="UP000265520"/>
    </source>
</evidence>
<name>A0A392M7T6_9FABA</name>
<evidence type="ECO:0000313" key="1">
    <source>
        <dbReference type="EMBL" id="MCH83542.1"/>
    </source>
</evidence>
<gene>
    <name evidence="1" type="ORF">A2U01_0004367</name>
</gene>
<dbReference type="AlphaFoldDB" id="A0A392M7T6"/>
<protein>
    <submittedName>
        <fullName evidence="1">Uncharacterized protein</fullName>
    </submittedName>
</protein>
<reference evidence="1 2" key="1">
    <citation type="journal article" date="2018" name="Front. Plant Sci.">
        <title>Red Clover (Trifolium pratense) and Zigzag Clover (T. medium) - A Picture of Genomic Similarities and Differences.</title>
        <authorList>
            <person name="Dluhosova J."/>
            <person name="Istvanek J."/>
            <person name="Nedelnik J."/>
            <person name="Repkova J."/>
        </authorList>
    </citation>
    <scope>NUCLEOTIDE SEQUENCE [LARGE SCALE GENOMIC DNA]</scope>
    <source>
        <strain evidence="2">cv. 10/8</strain>
        <tissue evidence="1">Leaf</tissue>
    </source>
</reference>
<sequence length="138" mass="15288">MAIERNMMSAMPEKKSPINEDIVNPSNAGCPPNIGFPESLFPPGKLLVVAKERPTISVATIEPDSAVCFNRSMLLCRRPSCSALNISLGVFRSMLSLCLNVGGAIPWMYYMYQSSQCQNIKHINASIIKRDKFITMCE</sequence>
<proteinExistence type="predicted"/>
<accession>A0A392M7T6</accession>
<dbReference type="EMBL" id="LXQA010005364">
    <property type="protein sequence ID" value="MCH83542.1"/>
    <property type="molecule type" value="Genomic_DNA"/>
</dbReference>
<keyword evidence="2" id="KW-1185">Reference proteome</keyword>
<organism evidence="1 2">
    <name type="scientific">Trifolium medium</name>
    <dbReference type="NCBI Taxonomy" id="97028"/>
    <lineage>
        <taxon>Eukaryota</taxon>
        <taxon>Viridiplantae</taxon>
        <taxon>Streptophyta</taxon>
        <taxon>Embryophyta</taxon>
        <taxon>Tracheophyta</taxon>
        <taxon>Spermatophyta</taxon>
        <taxon>Magnoliopsida</taxon>
        <taxon>eudicotyledons</taxon>
        <taxon>Gunneridae</taxon>
        <taxon>Pentapetalae</taxon>
        <taxon>rosids</taxon>
        <taxon>fabids</taxon>
        <taxon>Fabales</taxon>
        <taxon>Fabaceae</taxon>
        <taxon>Papilionoideae</taxon>
        <taxon>50 kb inversion clade</taxon>
        <taxon>NPAAA clade</taxon>
        <taxon>Hologalegina</taxon>
        <taxon>IRL clade</taxon>
        <taxon>Trifolieae</taxon>
        <taxon>Trifolium</taxon>
    </lineage>
</organism>
<dbReference type="Proteomes" id="UP000265520">
    <property type="component" value="Unassembled WGS sequence"/>
</dbReference>